<accession>A0A0E9MK73</accession>
<dbReference type="AlphaFoldDB" id="A0A0E9MK73"/>
<dbReference type="OrthoDB" id="7226109at2"/>
<keyword evidence="3" id="KW-1185">Reference proteome</keyword>
<proteinExistence type="predicted"/>
<evidence type="ECO:0000313" key="2">
    <source>
        <dbReference type="EMBL" id="GAO38207.1"/>
    </source>
</evidence>
<dbReference type="EMBL" id="BBWU01000010">
    <property type="protein sequence ID" value="GAO38207.1"/>
    <property type="molecule type" value="Genomic_DNA"/>
</dbReference>
<organism evidence="2 3">
    <name type="scientific">Sphingomonas changbaiensis NBRC 104936</name>
    <dbReference type="NCBI Taxonomy" id="1219043"/>
    <lineage>
        <taxon>Bacteria</taxon>
        <taxon>Pseudomonadati</taxon>
        <taxon>Pseudomonadota</taxon>
        <taxon>Alphaproteobacteria</taxon>
        <taxon>Sphingomonadales</taxon>
        <taxon>Sphingomonadaceae</taxon>
        <taxon>Sphingomonas</taxon>
    </lineage>
</organism>
<reference evidence="2 3" key="1">
    <citation type="submission" date="2015-04" db="EMBL/GenBank/DDBJ databases">
        <title>Whole genome shotgun sequence of Sphingomonas changbaiensis NBRC 104936.</title>
        <authorList>
            <person name="Katano-Makiyama Y."/>
            <person name="Hosoyama A."/>
            <person name="Hashimoto M."/>
            <person name="Noguchi M."/>
            <person name="Tsuchikane K."/>
            <person name="Ohji S."/>
            <person name="Yamazoe A."/>
            <person name="Ichikawa N."/>
            <person name="Kimura A."/>
            <person name="Fujita N."/>
        </authorList>
    </citation>
    <scope>NUCLEOTIDE SEQUENCE [LARGE SCALE GENOMIC DNA]</scope>
    <source>
        <strain evidence="2 3">NBRC 104936</strain>
    </source>
</reference>
<dbReference type="Proteomes" id="UP000033202">
    <property type="component" value="Unassembled WGS sequence"/>
</dbReference>
<evidence type="ECO:0000256" key="1">
    <source>
        <dbReference type="SAM" id="MobiDB-lite"/>
    </source>
</evidence>
<gene>
    <name evidence="2" type="ORF">SCH01S_10_00170</name>
</gene>
<dbReference type="RefSeq" id="WP_046347068.1">
    <property type="nucleotide sequence ID" value="NZ_BBWU01000010.1"/>
</dbReference>
<evidence type="ECO:0008006" key="4">
    <source>
        <dbReference type="Google" id="ProtNLM"/>
    </source>
</evidence>
<name>A0A0E9MK73_9SPHN</name>
<evidence type="ECO:0000313" key="3">
    <source>
        <dbReference type="Proteomes" id="UP000033202"/>
    </source>
</evidence>
<feature type="compositionally biased region" description="Low complexity" evidence="1">
    <location>
        <begin position="34"/>
        <end position="56"/>
    </location>
</feature>
<comment type="caution">
    <text evidence="2">The sequence shown here is derived from an EMBL/GenBank/DDBJ whole genome shotgun (WGS) entry which is preliminary data.</text>
</comment>
<protein>
    <recommendedName>
        <fullName evidence="4">CsbD-like domain-containing protein</fullName>
    </recommendedName>
</protein>
<dbReference type="STRING" id="1219043.SCH01S_10_00170"/>
<feature type="region of interest" description="Disordered" evidence="1">
    <location>
        <begin position="15"/>
        <end position="56"/>
    </location>
</feature>
<sequence>MGELIDKIKGNANEAAGKLKQGSDNPNVRDEGAGQELKGKGQQLKGKIKGALGDDI</sequence>